<accession>A0AAE4P040</accession>
<organism evidence="1 2">
    <name type="scientific">Elizabethkingia anophelis</name>
    <dbReference type="NCBI Taxonomy" id="1117645"/>
    <lineage>
        <taxon>Bacteria</taxon>
        <taxon>Pseudomonadati</taxon>
        <taxon>Bacteroidota</taxon>
        <taxon>Flavobacteriia</taxon>
        <taxon>Flavobacteriales</taxon>
        <taxon>Weeksellaceae</taxon>
        <taxon>Elizabethkingia</taxon>
    </lineage>
</organism>
<dbReference type="AlphaFoldDB" id="A0AAE4P040"/>
<comment type="caution">
    <text evidence="1">The sequence shown here is derived from an EMBL/GenBank/DDBJ whole genome shotgun (WGS) entry which is preliminary data.</text>
</comment>
<name>A0AAE4P040_9FLAO</name>
<dbReference type="EMBL" id="NWGY01000012">
    <property type="protein sequence ID" value="MDV3664651.1"/>
    <property type="molecule type" value="Genomic_DNA"/>
</dbReference>
<proteinExistence type="predicted"/>
<evidence type="ECO:0000313" key="1">
    <source>
        <dbReference type="EMBL" id="MDV3664651.1"/>
    </source>
</evidence>
<protein>
    <submittedName>
        <fullName evidence="1">Uncharacterized protein</fullName>
    </submittedName>
</protein>
<dbReference type="Proteomes" id="UP001189000">
    <property type="component" value="Unassembled WGS sequence"/>
</dbReference>
<sequence length="167" mass="19003">MEQAFEWDIMSYNFYPYFWGNKADWKTLYQSESIDPLFRSFLQSGMARVVATVHPDFEDAVNFYLATGKIWNGGEVPVIGDPLYVSIVDELKEPQGEKYGKAWITRVPTTLTILQAKTVGLEVEDALPRTIEIPEEFEVPADVVTESDFQLKDNLKLEGSDKPSTLK</sequence>
<gene>
    <name evidence="1" type="ORF">CMU51_11355</name>
</gene>
<evidence type="ECO:0000313" key="2">
    <source>
        <dbReference type="Proteomes" id="UP001189000"/>
    </source>
</evidence>
<reference evidence="1" key="1">
    <citation type="submission" date="2023-02" db="EMBL/GenBank/DDBJ databases">
        <title>Elizabethkingia anophelis draft genomes.</title>
        <authorList>
            <person name="Nicholson A.C."/>
            <person name="Whitney A.M."/>
            <person name="Humrighouse B.W."/>
            <person name="Villarma A."/>
            <person name="Bell M."/>
            <person name="Mcquiston J."/>
        </authorList>
    </citation>
    <scope>NUCLEOTIDE SEQUENCE</scope>
    <source>
        <strain evidence="1">B4955</strain>
    </source>
</reference>